<gene>
    <name evidence="1" type="ORF">HNR12_005393</name>
</gene>
<dbReference type="InterPro" id="IPR036634">
    <property type="entry name" value="PRD_sf"/>
</dbReference>
<dbReference type="EMBL" id="JACCFO010000001">
    <property type="protein sequence ID" value="NYI99116.1"/>
    <property type="molecule type" value="Genomic_DNA"/>
</dbReference>
<evidence type="ECO:0000313" key="1">
    <source>
        <dbReference type="EMBL" id="NYI99116.1"/>
    </source>
</evidence>
<organism evidence="1 2">
    <name type="scientific">Streptomonospora nanhaiensis</name>
    <dbReference type="NCBI Taxonomy" id="1323731"/>
    <lineage>
        <taxon>Bacteria</taxon>
        <taxon>Bacillati</taxon>
        <taxon>Actinomycetota</taxon>
        <taxon>Actinomycetes</taxon>
        <taxon>Streptosporangiales</taxon>
        <taxon>Nocardiopsidaceae</taxon>
        <taxon>Streptomonospora</taxon>
    </lineage>
</organism>
<evidence type="ECO:0000313" key="2">
    <source>
        <dbReference type="Proteomes" id="UP000575985"/>
    </source>
</evidence>
<proteinExistence type="predicted"/>
<evidence type="ECO:0008006" key="3">
    <source>
        <dbReference type="Google" id="ProtNLM"/>
    </source>
</evidence>
<sequence length="126" mass="13105">MDPALLQRLDLVRGLPGTPPGVVDFVAAELSRLEDAHHVTEETAGTLTAHLVAALTRALGGEPDVDPPSEAVYREVTEAVPGAPAAAAGLADRAEAALGVRLSEAERRYLSLHLGTLALTSPKEKP</sequence>
<dbReference type="SUPFAM" id="SSF63520">
    <property type="entry name" value="PTS-regulatory domain, PRD"/>
    <property type="match status" value="1"/>
</dbReference>
<dbReference type="Proteomes" id="UP000575985">
    <property type="component" value="Unassembled WGS sequence"/>
</dbReference>
<dbReference type="RefSeq" id="WP_179770151.1">
    <property type="nucleotide sequence ID" value="NZ_JACCFO010000001.1"/>
</dbReference>
<keyword evidence="2" id="KW-1185">Reference proteome</keyword>
<comment type="caution">
    <text evidence="1">The sequence shown here is derived from an EMBL/GenBank/DDBJ whole genome shotgun (WGS) entry which is preliminary data.</text>
</comment>
<dbReference type="GO" id="GO:0006355">
    <property type="term" value="P:regulation of DNA-templated transcription"/>
    <property type="evidence" value="ECO:0007669"/>
    <property type="project" value="InterPro"/>
</dbReference>
<dbReference type="AlphaFoldDB" id="A0A853BWD5"/>
<reference evidence="1 2" key="1">
    <citation type="submission" date="2020-07" db="EMBL/GenBank/DDBJ databases">
        <title>Sequencing the genomes of 1000 actinobacteria strains.</title>
        <authorList>
            <person name="Klenk H.-P."/>
        </authorList>
    </citation>
    <scope>NUCLEOTIDE SEQUENCE [LARGE SCALE GENOMIC DNA]</scope>
    <source>
        <strain evidence="1 2">DSM 45927</strain>
    </source>
</reference>
<dbReference type="Gene3D" id="1.10.1790.10">
    <property type="entry name" value="PRD domain"/>
    <property type="match status" value="1"/>
</dbReference>
<protein>
    <recommendedName>
        <fullName evidence="3">PRD domain-containing protein</fullName>
    </recommendedName>
</protein>
<accession>A0A853BWD5</accession>
<name>A0A853BWD5_9ACTN</name>